<reference evidence="2" key="1">
    <citation type="submission" date="2019-02" db="EMBL/GenBank/DDBJ databases">
        <title>Complete genome sequence of Rhodoferax sp. Gr-4.</title>
        <authorList>
            <person name="Jin L."/>
        </authorList>
    </citation>
    <scope>NUCLEOTIDE SEQUENCE [LARGE SCALE GENOMIC DNA]</scope>
    <source>
        <strain evidence="2">Gr-4</strain>
    </source>
</reference>
<name>A0A515EKF8_9BURK</name>
<dbReference type="KEGG" id="rhg:EXZ61_02560"/>
<evidence type="ECO:0000313" key="2">
    <source>
        <dbReference type="Proteomes" id="UP000317365"/>
    </source>
</evidence>
<sequence>MNTQSTPAVVSSSIDDIFQLTLADGLPADVGGKTIKYRTVRLRETSVADERIAARMAERVMTVGGVPKLLVSESDFRYAMTMRHCEYFECDGTKLPLAVLDLDTFGKLSPHDLQLLEERVVLVTLAAQLRYGVITQADFDQFAVGRIPAGTSSSPQPVGQAADVGSHAGLPESGPALLADFTGGGANAAASGHGA</sequence>
<keyword evidence="2" id="KW-1185">Reference proteome</keyword>
<protein>
    <submittedName>
        <fullName evidence="1">Uncharacterized protein</fullName>
    </submittedName>
</protein>
<proteinExistence type="predicted"/>
<accession>A0A515EKF8</accession>
<organism evidence="1 2">
    <name type="scientific">Rhodoferax aquaticus</name>
    <dbReference type="NCBI Taxonomy" id="2527691"/>
    <lineage>
        <taxon>Bacteria</taxon>
        <taxon>Pseudomonadati</taxon>
        <taxon>Pseudomonadota</taxon>
        <taxon>Betaproteobacteria</taxon>
        <taxon>Burkholderiales</taxon>
        <taxon>Comamonadaceae</taxon>
        <taxon>Rhodoferax</taxon>
    </lineage>
</organism>
<gene>
    <name evidence="1" type="ORF">EXZ61_02560</name>
</gene>
<dbReference type="Proteomes" id="UP000317365">
    <property type="component" value="Chromosome"/>
</dbReference>
<dbReference type="EMBL" id="CP036282">
    <property type="protein sequence ID" value="QDL53141.1"/>
    <property type="molecule type" value="Genomic_DNA"/>
</dbReference>
<evidence type="ECO:0000313" key="1">
    <source>
        <dbReference type="EMBL" id="QDL53141.1"/>
    </source>
</evidence>
<dbReference type="RefSeq" id="WP_142808726.1">
    <property type="nucleotide sequence ID" value="NZ_CP036282.1"/>
</dbReference>
<dbReference type="AlphaFoldDB" id="A0A515EKF8"/>
<reference evidence="2" key="2">
    <citation type="journal article" date="2020" name="Int. J. Syst. Evol. Microbiol.">
        <title>Genomic insights into a novel species Rhodoferax aquaticus sp. nov., isolated from freshwater.</title>
        <authorList>
            <person name="Li T."/>
            <person name="Zhuo Y."/>
            <person name="Jin C.Z."/>
            <person name="Wu X."/>
            <person name="Ko S.R."/>
            <person name="Jin F.J."/>
            <person name="Ahn C.Y."/>
            <person name="Oh H.M."/>
            <person name="Lee H.G."/>
            <person name="Jin L."/>
        </authorList>
    </citation>
    <scope>NUCLEOTIDE SEQUENCE [LARGE SCALE GENOMIC DNA]</scope>
    <source>
        <strain evidence="2">Gr-4</strain>
    </source>
</reference>